<evidence type="ECO:0000256" key="6">
    <source>
        <dbReference type="ARBA" id="ARBA00022490"/>
    </source>
</evidence>
<keyword evidence="9" id="KW-0012">Acyltransferase</keyword>
<reference evidence="14 15" key="1">
    <citation type="journal article" date="2018" name="BMC Genomics">
        <title>Genomic evidence for intraspecific hybridization in a clonal and extremely halotolerant yeast.</title>
        <authorList>
            <person name="Gostincar C."/>
            <person name="Stajich J.E."/>
            <person name="Zupancic J."/>
            <person name="Zalar P."/>
            <person name="Gunde-Cimerman N."/>
        </authorList>
    </citation>
    <scope>NUCLEOTIDE SEQUENCE [LARGE SCALE GENOMIC DNA]</scope>
    <source>
        <strain evidence="14 15">EXF-6656</strain>
    </source>
</reference>
<feature type="domain" description="N-acetyltransferase" evidence="13">
    <location>
        <begin position="78"/>
        <end position="227"/>
    </location>
</feature>
<evidence type="ECO:0000256" key="5">
    <source>
        <dbReference type="ARBA" id="ARBA00015043"/>
    </source>
</evidence>
<dbReference type="EMBL" id="QWIJ01000752">
    <property type="protein sequence ID" value="RMX79056.1"/>
    <property type="molecule type" value="Genomic_DNA"/>
</dbReference>
<gene>
    <name evidence="14" type="ORF">D0869_08589</name>
</gene>
<dbReference type="PANTHER" id="PTHR20531">
    <property type="entry name" value="N-ALPHA-ACETYLTRANSFERASE 40"/>
    <property type="match status" value="1"/>
</dbReference>
<evidence type="ECO:0000256" key="3">
    <source>
        <dbReference type="ARBA" id="ARBA00008870"/>
    </source>
</evidence>
<evidence type="ECO:0000256" key="9">
    <source>
        <dbReference type="ARBA" id="ARBA00023315"/>
    </source>
</evidence>
<keyword evidence="6" id="KW-0963">Cytoplasm</keyword>
<feature type="region of interest" description="Disordered" evidence="12">
    <location>
        <begin position="233"/>
        <end position="261"/>
    </location>
</feature>
<evidence type="ECO:0000256" key="4">
    <source>
        <dbReference type="ARBA" id="ARBA00012950"/>
    </source>
</evidence>
<comment type="subcellular location">
    <subcellularLocation>
        <location evidence="2">Cytoplasm</location>
    </subcellularLocation>
    <subcellularLocation>
        <location evidence="1">Nucleus</location>
    </subcellularLocation>
</comment>
<dbReference type="Gene3D" id="3.40.630.30">
    <property type="match status" value="1"/>
</dbReference>
<evidence type="ECO:0000256" key="2">
    <source>
        <dbReference type="ARBA" id="ARBA00004496"/>
    </source>
</evidence>
<evidence type="ECO:0000313" key="15">
    <source>
        <dbReference type="Proteomes" id="UP000281245"/>
    </source>
</evidence>
<dbReference type="EC" id="2.3.1.257" evidence="4"/>
<dbReference type="AlphaFoldDB" id="A0A3M6WLF7"/>
<dbReference type="GO" id="GO:0005634">
    <property type="term" value="C:nucleus"/>
    <property type="evidence" value="ECO:0007669"/>
    <property type="project" value="UniProtKB-SubCell"/>
</dbReference>
<dbReference type="OrthoDB" id="424551at2759"/>
<dbReference type="Pfam" id="PF00583">
    <property type="entry name" value="Acetyltransf_1"/>
    <property type="match status" value="1"/>
</dbReference>
<dbReference type="SUPFAM" id="SSF55729">
    <property type="entry name" value="Acyl-CoA N-acyltransferases (Nat)"/>
    <property type="match status" value="1"/>
</dbReference>
<protein>
    <recommendedName>
        <fullName evidence="5">N-alpha-acetyltransferase 40</fullName>
        <ecNumber evidence="4">2.3.1.257</ecNumber>
    </recommendedName>
</protein>
<dbReference type="GO" id="GO:0043998">
    <property type="term" value="F:histone H2A acetyltransferase activity"/>
    <property type="evidence" value="ECO:0007669"/>
    <property type="project" value="InterPro"/>
</dbReference>
<sequence length="261" mass="29500">MLCFKLVMAKRHAPEDFAADGEQPPVKKTVNGSGIEDDSDEFIKKVNGMPTEGFSDQYATSLPSKWELDSANSMSSHYLDLCFSLIETTSVQDYKNSSFGWYPKRKKKEMKEKGMRYVLIEKDDPDEPLHGFLSFLPTHDSSPSVPVLYIYEIHLREIARGKGNGKILIQVAMEVAKKLGVEKVMLTCFLSNKKALRFYRKCGFRVDACSPEEKSTRKTVLKPDYVILSRRVNGSTEAENQEADRALEELLDGEEPALPSE</sequence>
<dbReference type="InterPro" id="IPR039949">
    <property type="entry name" value="NAA40"/>
</dbReference>
<comment type="catalytic activity">
    <reaction evidence="11">
        <text>N-terminal L-seryl-[histone H4] + acetyl-CoA = N-terminal N(alpha)-acetyl-L-seryl-[histone H4] + CoA + H(+)</text>
        <dbReference type="Rhea" id="RHEA:50596"/>
        <dbReference type="Rhea" id="RHEA-COMP:12740"/>
        <dbReference type="Rhea" id="RHEA-COMP:12743"/>
        <dbReference type="ChEBI" id="CHEBI:15378"/>
        <dbReference type="ChEBI" id="CHEBI:57287"/>
        <dbReference type="ChEBI" id="CHEBI:57288"/>
        <dbReference type="ChEBI" id="CHEBI:64738"/>
        <dbReference type="ChEBI" id="CHEBI:83690"/>
        <dbReference type="EC" id="2.3.1.257"/>
    </reaction>
</comment>
<name>A0A3M6WLF7_HORWE</name>
<evidence type="ECO:0000313" key="14">
    <source>
        <dbReference type="EMBL" id="RMX79056.1"/>
    </source>
</evidence>
<evidence type="ECO:0000256" key="12">
    <source>
        <dbReference type="SAM" id="MobiDB-lite"/>
    </source>
</evidence>
<organism evidence="14 15">
    <name type="scientific">Hortaea werneckii</name>
    <name type="common">Black yeast</name>
    <name type="synonym">Cladosporium werneckii</name>
    <dbReference type="NCBI Taxonomy" id="91943"/>
    <lineage>
        <taxon>Eukaryota</taxon>
        <taxon>Fungi</taxon>
        <taxon>Dikarya</taxon>
        <taxon>Ascomycota</taxon>
        <taxon>Pezizomycotina</taxon>
        <taxon>Dothideomycetes</taxon>
        <taxon>Dothideomycetidae</taxon>
        <taxon>Mycosphaerellales</taxon>
        <taxon>Teratosphaeriaceae</taxon>
        <taxon>Hortaea</taxon>
    </lineage>
</organism>
<comment type="catalytic activity">
    <reaction evidence="10">
        <text>N-terminal L-seryl-[histone H2A] + acetyl-CoA = N-terminal N(alpha)-acetyl-L-seryl-[histone H2A] + CoA + H(+)</text>
        <dbReference type="Rhea" id="RHEA:50600"/>
        <dbReference type="Rhea" id="RHEA-COMP:12742"/>
        <dbReference type="Rhea" id="RHEA-COMP:12744"/>
        <dbReference type="ChEBI" id="CHEBI:15378"/>
        <dbReference type="ChEBI" id="CHEBI:57287"/>
        <dbReference type="ChEBI" id="CHEBI:57288"/>
        <dbReference type="ChEBI" id="CHEBI:64738"/>
        <dbReference type="ChEBI" id="CHEBI:83690"/>
        <dbReference type="EC" id="2.3.1.257"/>
    </reaction>
</comment>
<comment type="similarity">
    <text evidence="3">Belongs to the acetyltransferase family. NAA40 subfamily.</text>
</comment>
<evidence type="ECO:0000256" key="8">
    <source>
        <dbReference type="ARBA" id="ARBA00023242"/>
    </source>
</evidence>
<dbReference type="PROSITE" id="PS51186">
    <property type="entry name" value="GNAT"/>
    <property type="match status" value="1"/>
</dbReference>
<keyword evidence="8" id="KW-0539">Nucleus</keyword>
<keyword evidence="7" id="KW-0808">Transferase</keyword>
<evidence type="ECO:0000256" key="11">
    <source>
        <dbReference type="ARBA" id="ARBA00049524"/>
    </source>
</evidence>
<proteinExistence type="inferred from homology"/>
<evidence type="ECO:0000256" key="1">
    <source>
        <dbReference type="ARBA" id="ARBA00004123"/>
    </source>
</evidence>
<evidence type="ECO:0000256" key="10">
    <source>
        <dbReference type="ARBA" id="ARBA00047821"/>
    </source>
</evidence>
<dbReference type="InterPro" id="IPR016181">
    <property type="entry name" value="Acyl_CoA_acyltransferase"/>
</dbReference>
<dbReference type="VEuPathDB" id="FungiDB:BTJ68_02880"/>
<dbReference type="Proteomes" id="UP000281245">
    <property type="component" value="Unassembled WGS sequence"/>
</dbReference>
<dbReference type="InterPro" id="IPR000182">
    <property type="entry name" value="GNAT_dom"/>
</dbReference>
<dbReference type="GO" id="GO:1990189">
    <property type="term" value="F:protein N-terminal-serine acetyltransferase activity"/>
    <property type="evidence" value="ECO:0007669"/>
    <property type="project" value="UniProtKB-EC"/>
</dbReference>
<dbReference type="GO" id="GO:0010485">
    <property type="term" value="F:histone H4 acetyltransferase activity"/>
    <property type="evidence" value="ECO:0007669"/>
    <property type="project" value="InterPro"/>
</dbReference>
<dbReference type="GO" id="GO:0005737">
    <property type="term" value="C:cytoplasm"/>
    <property type="evidence" value="ECO:0007669"/>
    <property type="project" value="UniProtKB-SubCell"/>
</dbReference>
<evidence type="ECO:0000256" key="7">
    <source>
        <dbReference type="ARBA" id="ARBA00022679"/>
    </source>
</evidence>
<comment type="caution">
    <text evidence="14">The sequence shown here is derived from an EMBL/GenBank/DDBJ whole genome shotgun (WGS) entry which is preliminary data.</text>
</comment>
<dbReference type="CDD" id="cd04301">
    <property type="entry name" value="NAT_SF"/>
    <property type="match status" value="1"/>
</dbReference>
<evidence type="ECO:0000259" key="13">
    <source>
        <dbReference type="PROSITE" id="PS51186"/>
    </source>
</evidence>
<dbReference type="PANTHER" id="PTHR20531:SF1">
    <property type="entry name" value="N-ALPHA-ACETYLTRANSFERASE 40"/>
    <property type="match status" value="1"/>
</dbReference>
<accession>A0A3M6WLF7</accession>